<gene>
    <name evidence="2" type="ORF">KIW84_046383</name>
</gene>
<evidence type="ECO:0000313" key="3">
    <source>
        <dbReference type="Proteomes" id="UP001058974"/>
    </source>
</evidence>
<name>A0A9D4XLQ1_PEA</name>
<feature type="compositionally biased region" description="Basic and acidic residues" evidence="1">
    <location>
        <begin position="193"/>
        <end position="205"/>
    </location>
</feature>
<dbReference type="Gramene" id="Psat04G0638300-T1">
    <property type="protein sequence ID" value="KAI5423401.1"/>
    <property type="gene ID" value="KIW84_046383"/>
</dbReference>
<comment type="caution">
    <text evidence="2">The sequence shown here is derived from an EMBL/GenBank/DDBJ whole genome shotgun (WGS) entry which is preliminary data.</text>
</comment>
<keyword evidence="3" id="KW-1185">Reference proteome</keyword>
<protein>
    <submittedName>
        <fullName evidence="2">Uncharacterized protein</fullName>
    </submittedName>
</protein>
<feature type="region of interest" description="Disordered" evidence="1">
    <location>
        <begin position="168"/>
        <end position="205"/>
    </location>
</feature>
<sequence length="205" mass="23260">MIKSEGYVNIECLWYWNPAFNSSRGLRPLNNGHDVLQLSKDVVGDDVIYVANGVAEDDTTDPNDVVEDVTNDPNVIIEVQLLKIGTNDPNDVGTTFAPSNIMYPINGPQLWPVDDQNTVAPPLMRKAIGWPKQQRNKTYDEPRNPHILPMKFSTVTYAKYDAMRHNKRSCKGKKAIDRAIPKYSNKPKKAKKMKDGKETKKFKEK</sequence>
<dbReference type="EMBL" id="JAMSHJ010000004">
    <property type="protein sequence ID" value="KAI5423401.1"/>
    <property type="molecule type" value="Genomic_DNA"/>
</dbReference>
<dbReference type="Proteomes" id="UP001058974">
    <property type="component" value="Chromosome 4"/>
</dbReference>
<evidence type="ECO:0000256" key="1">
    <source>
        <dbReference type="SAM" id="MobiDB-lite"/>
    </source>
</evidence>
<accession>A0A9D4XLQ1</accession>
<evidence type="ECO:0000313" key="2">
    <source>
        <dbReference type="EMBL" id="KAI5423401.1"/>
    </source>
</evidence>
<proteinExistence type="predicted"/>
<organism evidence="2 3">
    <name type="scientific">Pisum sativum</name>
    <name type="common">Garden pea</name>
    <name type="synonym">Lathyrus oleraceus</name>
    <dbReference type="NCBI Taxonomy" id="3888"/>
    <lineage>
        <taxon>Eukaryota</taxon>
        <taxon>Viridiplantae</taxon>
        <taxon>Streptophyta</taxon>
        <taxon>Embryophyta</taxon>
        <taxon>Tracheophyta</taxon>
        <taxon>Spermatophyta</taxon>
        <taxon>Magnoliopsida</taxon>
        <taxon>eudicotyledons</taxon>
        <taxon>Gunneridae</taxon>
        <taxon>Pentapetalae</taxon>
        <taxon>rosids</taxon>
        <taxon>fabids</taxon>
        <taxon>Fabales</taxon>
        <taxon>Fabaceae</taxon>
        <taxon>Papilionoideae</taxon>
        <taxon>50 kb inversion clade</taxon>
        <taxon>NPAAA clade</taxon>
        <taxon>Hologalegina</taxon>
        <taxon>IRL clade</taxon>
        <taxon>Fabeae</taxon>
        <taxon>Lathyrus</taxon>
    </lineage>
</organism>
<dbReference type="AlphaFoldDB" id="A0A9D4XLQ1"/>
<reference evidence="2 3" key="1">
    <citation type="journal article" date="2022" name="Nat. Genet.">
        <title>Improved pea reference genome and pan-genome highlight genomic features and evolutionary characteristics.</title>
        <authorList>
            <person name="Yang T."/>
            <person name="Liu R."/>
            <person name="Luo Y."/>
            <person name="Hu S."/>
            <person name="Wang D."/>
            <person name="Wang C."/>
            <person name="Pandey M.K."/>
            <person name="Ge S."/>
            <person name="Xu Q."/>
            <person name="Li N."/>
            <person name="Li G."/>
            <person name="Huang Y."/>
            <person name="Saxena R.K."/>
            <person name="Ji Y."/>
            <person name="Li M."/>
            <person name="Yan X."/>
            <person name="He Y."/>
            <person name="Liu Y."/>
            <person name="Wang X."/>
            <person name="Xiang C."/>
            <person name="Varshney R.K."/>
            <person name="Ding H."/>
            <person name="Gao S."/>
            <person name="Zong X."/>
        </authorList>
    </citation>
    <scope>NUCLEOTIDE SEQUENCE [LARGE SCALE GENOMIC DNA]</scope>
    <source>
        <strain evidence="2 3">cv. Zhongwan 6</strain>
    </source>
</reference>